<accession>A0A1V9YBH3</accession>
<protein>
    <submittedName>
        <fullName evidence="1">Uncharacterized protein</fullName>
    </submittedName>
</protein>
<evidence type="ECO:0000313" key="2">
    <source>
        <dbReference type="Proteomes" id="UP000243579"/>
    </source>
</evidence>
<organism evidence="1 2">
    <name type="scientific">Achlya hypogyna</name>
    <name type="common">Oomycete</name>
    <name type="synonym">Protoachlya hypogyna</name>
    <dbReference type="NCBI Taxonomy" id="1202772"/>
    <lineage>
        <taxon>Eukaryota</taxon>
        <taxon>Sar</taxon>
        <taxon>Stramenopiles</taxon>
        <taxon>Oomycota</taxon>
        <taxon>Saprolegniomycetes</taxon>
        <taxon>Saprolegniales</taxon>
        <taxon>Achlyaceae</taxon>
        <taxon>Achlya</taxon>
    </lineage>
</organism>
<proteinExistence type="predicted"/>
<sequence length="121" mass="13105">MSHELAWLEHVNVAFAVILALAVVCARRCVAVAIEISAHEAPMEKPRASAASLSIEDWPVLNAVIDDLLCDGHRVQHEQLPLVGEGLALAMLARYHLSPYLEPPLMPKSLSSSCTTRNAVS</sequence>
<gene>
    <name evidence="1" type="ORF">ACHHYP_15170</name>
</gene>
<comment type="caution">
    <text evidence="1">The sequence shown here is derived from an EMBL/GenBank/DDBJ whole genome shotgun (WGS) entry which is preliminary data.</text>
</comment>
<dbReference type="AlphaFoldDB" id="A0A1V9YBH3"/>
<reference evidence="1 2" key="1">
    <citation type="journal article" date="2014" name="Genome Biol. Evol.">
        <title>The secreted proteins of Achlya hypogyna and Thraustotheca clavata identify the ancestral oomycete secretome and reveal gene acquisitions by horizontal gene transfer.</title>
        <authorList>
            <person name="Misner I."/>
            <person name="Blouin N."/>
            <person name="Leonard G."/>
            <person name="Richards T.A."/>
            <person name="Lane C.E."/>
        </authorList>
    </citation>
    <scope>NUCLEOTIDE SEQUENCE [LARGE SCALE GENOMIC DNA]</scope>
    <source>
        <strain evidence="1 2">ATCC 48635</strain>
    </source>
</reference>
<dbReference type="Proteomes" id="UP000243579">
    <property type="component" value="Unassembled WGS sequence"/>
</dbReference>
<dbReference type="OrthoDB" id="10318551at2759"/>
<name>A0A1V9YBH3_ACHHY</name>
<evidence type="ECO:0000313" key="1">
    <source>
        <dbReference type="EMBL" id="OQR83046.1"/>
    </source>
</evidence>
<dbReference type="EMBL" id="JNBR01002403">
    <property type="protein sequence ID" value="OQR83046.1"/>
    <property type="molecule type" value="Genomic_DNA"/>
</dbReference>
<keyword evidence="2" id="KW-1185">Reference proteome</keyword>